<keyword evidence="3 6" id="KW-0812">Transmembrane</keyword>
<dbReference type="CDD" id="cd06579">
    <property type="entry name" value="TM_PBP1_transp_AraH_like"/>
    <property type="match status" value="1"/>
</dbReference>
<proteinExistence type="predicted"/>
<keyword evidence="8" id="KW-1185">Reference proteome</keyword>
<name>A0ABT3KRD9_9BURK</name>
<sequence length="333" mass="34307">MSTNTLAAAPAPRLSWREGVLRYNFLAIFALVVLIAARLSDNFLTWHNIANLFQQAAIVGIVAVGMTFVILTANIDLSVGSLVAFGGMLVATLLTQGLPIALAVALTLASGALIGAGIGALSIYARVPSFIITLAALVSFRGLTYLISDGTPLGGLPQTFGLFGSLMLNLVPGLDLPFPAMGLVFIAIACAAAWVLRRTVFGEYLRACGGNAEAARLSGVPIRPVVTAVFALSGLLAALGGVLLTSRLNIGQPTAAQGLELDAIAAVVLGGTSLFGGRGGVLGTAVAVMLLQVLRNIFNLLGLGSFYQMTMTGVIIVAAILLNRLLDHHSGRS</sequence>
<dbReference type="PANTHER" id="PTHR32196">
    <property type="entry name" value="ABC TRANSPORTER PERMEASE PROTEIN YPHD-RELATED-RELATED"/>
    <property type="match status" value="1"/>
</dbReference>
<evidence type="ECO:0000313" key="7">
    <source>
        <dbReference type="EMBL" id="MCW5320892.1"/>
    </source>
</evidence>
<evidence type="ECO:0000256" key="1">
    <source>
        <dbReference type="ARBA" id="ARBA00004651"/>
    </source>
</evidence>
<feature type="transmembrane region" description="Helical" evidence="6">
    <location>
        <begin position="52"/>
        <end position="70"/>
    </location>
</feature>
<reference evidence="8" key="1">
    <citation type="submission" date="2023-07" db="EMBL/GenBank/DDBJ databases">
        <title>Verminephrobacter genomes.</title>
        <authorList>
            <person name="Lund M.B."/>
        </authorList>
    </citation>
    <scope>NUCLEOTIDE SEQUENCE [LARGE SCALE GENOMIC DNA]</scope>
    <source>
        <strain evidence="8">AtM5-05</strain>
    </source>
</reference>
<feature type="transmembrane region" description="Helical" evidence="6">
    <location>
        <begin position="21"/>
        <end position="40"/>
    </location>
</feature>
<feature type="transmembrane region" description="Helical" evidence="6">
    <location>
        <begin position="176"/>
        <end position="196"/>
    </location>
</feature>
<evidence type="ECO:0000256" key="5">
    <source>
        <dbReference type="ARBA" id="ARBA00023136"/>
    </source>
</evidence>
<gene>
    <name evidence="7" type="ORF">D5039_06865</name>
</gene>
<comment type="subcellular location">
    <subcellularLocation>
        <location evidence="1">Cell membrane</location>
        <topology evidence="1">Multi-pass membrane protein</topology>
    </subcellularLocation>
</comment>
<keyword evidence="2" id="KW-1003">Cell membrane</keyword>
<dbReference type="Pfam" id="PF02653">
    <property type="entry name" value="BPD_transp_2"/>
    <property type="match status" value="1"/>
</dbReference>
<dbReference type="EMBL" id="QZCW01000001">
    <property type="protein sequence ID" value="MCW5320892.1"/>
    <property type="molecule type" value="Genomic_DNA"/>
</dbReference>
<protein>
    <submittedName>
        <fullName evidence="7">ABC transporter permease</fullName>
    </submittedName>
</protein>
<feature type="transmembrane region" description="Helical" evidence="6">
    <location>
        <begin position="77"/>
        <end position="94"/>
    </location>
</feature>
<dbReference type="InterPro" id="IPR001851">
    <property type="entry name" value="ABC_transp_permease"/>
</dbReference>
<evidence type="ECO:0000256" key="2">
    <source>
        <dbReference type="ARBA" id="ARBA00022475"/>
    </source>
</evidence>
<feature type="transmembrane region" description="Helical" evidence="6">
    <location>
        <begin position="100"/>
        <end position="123"/>
    </location>
</feature>
<evidence type="ECO:0000313" key="8">
    <source>
        <dbReference type="Proteomes" id="UP001208935"/>
    </source>
</evidence>
<evidence type="ECO:0000256" key="6">
    <source>
        <dbReference type="SAM" id="Phobius"/>
    </source>
</evidence>
<evidence type="ECO:0000256" key="4">
    <source>
        <dbReference type="ARBA" id="ARBA00022989"/>
    </source>
</evidence>
<comment type="caution">
    <text evidence="7">The sequence shown here is derived from an EMBL/GenBank/DDBJ whole genome shotgun (WGS) entry which is preliminary data.</text>
</comment>
<feature type="transmembrane region" description="Helical" evidence="6">
    <location>
        <begin position="264"/>
        <end position="294"/>
    </location>
</feature>
<feature type="transmembrane region" description="Helical" evidence="6">
    <location>
        <begin position="306"/>
        <end position="326"/>
    </location>
</feature>
<feature type="transmembrane region" description="Helical" evidence="6">
    <location>
        <begin position="130"/>
        <end position="148"/>
    </location>
</feature>
<accession>A0ABT3KRD9</accession>
<organism evidence="7 8">
    <name type="scientific">Verminephrobacter aporrectodeae subsp. tuberculatae</name>
    <dbReference type="NCBI Taxonomy" id="1110392"/>
    <lineage>
        <taxon>Bacteria</taxon>
        <taxon>Pseudomonadati</taxon>
        <taxon>Pseudomonadota</taxon>
        <taxon>Betaproteobacteria</taxon>
        <taxon>Burkholderiales</taxon>
        <taxon>Comamonadaceae</taxon>
        <taxon>Verminephrobacter</taxon>
    </lineage>
</organism>
<dbReference type="PANTHER" id="PTHR32196:SF72">
    <property type="entry name" value="RIBOSE IMPORT PERMEASE PROTEIN RBSC"/>
    <property type="match status" value="1"/>
</dbReference>
<feature type="transmembrane region" description="Helical" evidence="6">
    <location>
        <begin position="225"/>
        <end position="244"/>
    </location>
</feature>
<dbReference type="Proteomes" id="UP001208935">
    <property type="component" value="Unassembled WGS sequence"/>
</dbReference>
<evidence type="ECO:0000256" key="3">
    <source>
        <dbReference type="ARBA" id="ARBA00022692"/>
    </source>
</evidence>
<dbReference type="RefSeq" id="WP_265281533.1">
    <property type="nucleotide sequence ID" value="NZ_QZCW01000001.1"/>
</dbReference>
<keyword evidence="4 6" id="KW-1133">Transmembrane helix</keyword>
<keyword evidence="5 6" id="KW-0472">Membrane</keyword>